<dbReference type="Proteomes" id="UP000821837">
    <property type="component" value="Chromosome 1"/>
</dbReference>
<sequence length="174" mass="19353">MRQLRTREIVYEVNAYETAPDNTSKGVIRGIPIEDRPQELDRKIVNSRNPTAVAAKRIGTTTAVIVASDELKVPSLVRYCATLMRCSLYRKKIDVCYKCGHLGHQMECAPIQTTGSAGVVDSATRIKDINATQSATCAAERTSMPIGHARRDTRLRTWFAKEGGRSKLSRVYPQ</sequence>
<evidence type="ECO:0008006" key="3">
    <source>
        <dbReference type="Google" id="ProtNLM"/>
    </source>
</evidence>
<organism evidence="1 2">
    <name type="scientific">Rhipicephalus sanguineus</name>
    <name type="common">Brown dog tick</name>
    <name type="synonym">Ixodes sanguineus</name>
    <dbReference type="NCBI Taxonomy" id="34632"/>
    <lineage>
        <taxon>Eukaryota</taxon>
        <taxon>Metazoa</taxon>
        <taxon>Ecdysozoa</taxon>
        <taxon>Arthropoda</taxon>
        <taxon>Chelicerata</taxon>
        <taxon>Arachnida</taxon>
        <taxon>Acari</taxon>
        <taxon>Parasitiformes</taxon>
        <taxon>Ixodida</taxon>
        <taxon>Ixodoidea</taxon>
        <taxon>Ixodidae</taxon>
        <taxon>Rhipicephalinae</taxon>
        <taxon>Rhipicephalus</taxon>
        <taxon>Rhipicephalus</taxon>
    </lineage>
</organism>
<keyword evidence="2" id="KW-1185">Reference proteome</keyword>
<evidence type="ECO:0000313" key="2">
    <source>
        <dbReference type="Proteomes" id="UP000821837"/>
    </source>
</evidence>
<name>A0A9D4T966_RHISA</name>
<dbReference type="EMBL" id="JABSTV010001245">
    <property type="protein sequence ID" value="KAH7983149.1"/>
    <property type="molecule type" value="Genomic_DNA"/>
</dbReference>
<dbReference type="AlphaFoldDB" id="A0A9D4T966"/>
<gene>
    <name evidence="1" type="ORF">HPB52_009648</name>
</gene>
<comment type="caution">
    <text evidence="1">The sequence shown here is derived from an EMBL/GenBank/DDBJ whole genome shotgun (WGS) entry which is preliminary data.</text>
</comment>
<proteinExistence type="predicted"/>
<accession>A0A9D4T966</accession>
<evidence type="ECO:0000313" key="1">
    <source>
        <dbReference type="EMBL" id="KAH7983149.1"/>
    </source>
</evidence>
<reference evidence="1" key="1">
    <citation type="journal article" date="2020" name="Cell">
        <title>Large-Scale Comparative Analyses of Tick Genomes Elucidate Their Genetic Diversity and Vector Capacities.</title>
        <authorList>
            <consortium name="Tick Genome and Microbiome Consortium (TIGMIC)"/>
            <person name="Jia N."/>
            <person name="Wang J."/>
            <person name="Shi W."/>
            <person name="Du L."/>
            <person name="Sun Y."/>
            <person name="Zhan W."/>
            <person name="Jiang J.F."/>
            <person name="Wang Q."/>
            <person name="Zhang B."/>
            <person name="Ji P."/>
            <person name="Bell-Sakyi L."/>
            <person name="Cui X.M."/>
            <person name="Yuan T.T."/>
            <person name="Jiang B.G."/>
            <person name="Yang W.F."/>
            <person name="Lam T.T."/>
            <person name="Chang Q.C."/>
            <person name="Ding S.J."/>
            <person name="Wang X.J."/>
            <person name="Zhu J.G."/>
            <person name="Ruan X.D."/>
            <person name="Zhao L."/>
            <person name="Wei J.T."/>
            <person name="Ye R.Z."/>
            <person name="Que T.C."/>
            <person name="Du C.H."/>
            <person name="Zhou Y.H."/>
            <person name="Cheng J.X."/>
            <person name="Dai P.F."/>
            <person name="Guo W.B."/>
            <person name="Han X.H."/>
            <person name="Huang E.J."/>
            <person name="Li L.F."/>
            <person name="Wei W."/>
            <person name="Gao Y.C."/>
            <person name="Liu J.Z."/>
            <person name="Shao H.Z."/>
            <person name="Wang X."/>
            <person name="Wang C.C."/>
            <person name="Yang T.C."/>
            <person name="Huo Q.B."/>
            <person name="Li W."/>
            <person name="Chen H.Y."/>
            <person name="Chen S.E."/>
            <person name="Zhou L.G."/>
            <person name="Ni X.B."/>
            <person name="Tian J.H."/>
            <person name="Sheng Y."/>
            <person name="Liu T."/>
            <person name="Pan Y.S."/>
            <person name="Xia L.Y."/>
            <person name="Li J."/>
            <person name="Zhao F."/>
            <person name="Cao W.C."/>
        </authorList>
    </citation>
    <scope>NUCLEOTIDE SEQUENCE</scope>
    <source>
        <strain evidence="1">Rsan-2018</strain>
    </source>
</reference>
<reference evidence="1" key="2">
    <citation type="submission" date="2021-09" db="EMBL/GenBank/DDBJ databases">
        <authorList>
            <person name="Jia N."/>
            <person name="Wang J."/>
            <person name="Shi W."/>
            <person name="Du L."/>
            <person name="Sun Y."/>
            <person name="Zhan W."/>
            <person name="Jiang J."/>
            <person name="Wang Q."/>
            <person name="Zhang B."/>
            <person name="Ji P."/>
            <person name="Sakyi L.B."/>
            <person name="Cui X."/>
            <person name="Yuan T."/>
            <person name="Jiang B."/>
            <person name="Yang W."/>
            <person name="Lam T.T.-Y."/>
            <person name="Chang Q."/>
            <person name="Ding S."/>
            <person name="Wang X."/>
            <person name="Zhu J."/>
            <person name="Ruan X."/>
            <person name="Zhao L."/>
            <person name="Wei J."/>
            <person name="Que T."/>
            <person name="Du C."/>
            <person name="Cheng J."/>
            <person name="Dai P."/>
            <person name="Han X."/>
            <person name="Huang E."/>
            <person name="Gao Y."/>
            <person name="Liu J."/>
            <person name="Shao H."/>
            <person name="Ye R."/>
            <person name="Li L."/>
            <person name="Wei W."/>
            <person name="Wang X."/>
            <person name="Wang C."/>
            <person name="Huo Q."/>
            <person name="Li W."/>
            <person name="Guo W."/>
            <person name="Chen H."/>
            <person name="Chen S."/>
            <person name="Zhou L."/>
            <person name="Zhou L."/>
            <person name="Ni X."/>
            <person name="Tian J."/>
            <person name="Zhou Y."/>
            <person name="Sheng Y."/>
            <person name="Liu T."/>
            <person name="Pan Y."/>
            <person name="Xia L."/>
            <person name="Li J."/>
            <person name="Zhao F."/>
            <person name="Cao W."/>
        </authorList>
    </citation>
    <scope>NUCLEOTIDE SEQUENCE</scope>
    <source>
        <strain evidence="1">Rsan-2018</strain>
        <tissue evidence="1">Larvae</tissue>
    </source>
</reference>
<protein>
    <recommendedName>
        <fullName evidence="3">CCHC-type domain-containing protein</fullName>
    </recommendedName>
</protein>